<dbReference type="Pfam" id="PF01145">
    <property type="entry name" value="Band_7"/>
    <property type="match status" value="1"/>
</dbReference>
<feature type="domain" description="Band 7" evidence="8">
    <location>
        <begin position="27"/>
        <end position="196"/>
    </location>
</feature>
<dbReference type="GO" id="GO:0005886">
    <property type="term" value="C:plasma membrane"/>
    <property type="evidence" value="ECO:0007669"/>
    <property type="project" value="UniProtKB-SubCell"/>
</dbReference>
<evidence type="ECO:0000256" key="7">
    <source>
        <dbReference type="SAM" id="Phobius"/>
    </source>
</evidence>
<feature type="transmembrane region" description="Helical" evidence="7">
    <location>
        <begin position="6"/>
        <end position="26"/>
    </location>
</feature>
<organism evidence="9 10">
    <name type="scientific">Sphingomonas aerophila</name>
    <dbReference type="NCBI Taxonomy" id="1344948"/>
    <lineage>
        <taxon>Bacteria</taxon>
        <taxon>Pseudomonadati</taxon>
        <taxon>Pseudomonadota</taxon>
        <taxon>Alphaproteobacteria</taxon>
        <taxon>Sphingomonadales</taxon>
        <taxon>Sphingomonadaceae</taxon>
        <taxon>Sphingomonas</taxon>
    </lineage>
</organism>
<dbReference type="RefSeq" id="WP_343055355.1">
    <property type="nucleotide sequence ID" value="NZ_JACIJK010000017.1"/>
</dbReference>
<gene>
    <name evidence="9" type="ORF">FHS94_003784</name>
</gene>
<comment type="subcellular location">
    <subcellularLocation>
        <location evidence="2">Cell membrane</location>
    </subcellularLocation>
    <subcellularLocation>
        <location evidence="1">Membrane</location>
        <topology evidence="1">Single-pass membrane protein</topology>
    </subcellularLocation>
</comment>
<dbReference type="EMBL" id="JACIJK010000017">
    <property type="protein sequence ID" value="MBB5716912.1"/>
    <property type="molecule type" value="Genomic_DNA"/>
</dbReference>
<evidence type="ECO:0000313" key="10">
    <source>
        <dbReference type="Proteomes" id="UP000546200"/>
    </source>
</evidence>
<name>A0A7W9BGV4_9SPHN</name>
<evidence type="ECO:0000256" key="4">
    <source>
        <dbReference type="ARBA" id="ARBA00022475"/>
    </source>
</evidence>
<dbReference type="PANTHER" id="PTHR13806:SF31">
    <property type="entry name" value="FLOTILLIN-LIKE PROTEIN 1-RELATED"/>
    <property type="match status" value="1"/>
</dbReference>
<feature type="region of interest" description="Disordered" evidence="6">
    <location>
        <begin position="549"/>
        <end position="586"/>
    </location>
</feature>
<feature type="compositionally biased region" description="Polar residues" evidence="6">
    <location>
        <begin position="574"/>
        <end position="586"/>
    </location>
</feature>
<protein>
    <submittedName>
        <fullName evidence="9">Putative membrane protein YqiK</fullName>
    </submittedName>
</protein>
<dbReference type="AlphaFoldDB" id="A0A7W9BGV4"/>
<dbReference type="InterPro" id="IPR031905">
    <property type="entry name" value="Flotillin_C"/>
</dbReference>
<dbReference type="Pfam" id="PF15975">
    <property type="entry name" value="Flot"/>
    <property type="match status" value="1"/>
</dbReference>
<dbReference type="SUPFAM" id="SSF117892">
    <property type="entry name" value="Band 7/SPFH domain"/>
    <property type="match status" value="1"/>
</dbReference>
<evidence type="ECO:0000256" key="3">
    <source>
        <dbReference type="ARBA" id="ARBA00007161"/>
    </source>
</evidence>
<dbReference type="SMART" id="SM00244">
    <property type="entry name" value="PHB"/>
    <property type="match status" value="1"/>
</dbReference>
<evidence type="ECO:0000256" key="5">
    <source>
        <dbReference type="ARBA" id="ARBA00023136"/>
    </source>
</evidence>
<dbReference type="PANTHER" id="PTHR13806">
    <property type="entry name" value="FLOTILLIN-RELATED"/>
    <property type="match status" value="1"/>
</dbReference>
<keyword evidence="5 7" id="KW-0472">Membrane</keyword>
<dbReference type="InterPro" id="IPR001107">
    <property type="entry name" value="Band_7"/>
</dbReference>
<evidence type="ECO:0000256" key="2">
    <source>
        <dbReference type="ARBA" id="ARBA00004236"/>
    </source>
</evidence>
<keyword evidence="7" id="KW-1133">Transmembrane helix</keyword>
<comment type="similarity">
    <text evidence="3">Belongs to the band 7/mec-2 family. Flotillin subfamily.</text>
</comment>
<evidence type="ECO:0000256" key="6">
    <source>
        <dbReference type="SAM" id="MobiDB-lite"/>
    </source>
</evidence>
<comment type="caution">
    <text evidence="9">The sequence shown here is derived from an EMBL/GenBank/DDBJ whole genome shotgun (WGS) entry which is preliminary data.</text>
</comment>
<dbReference type="InterPro" id="IPR027705">
    <property type="entry name" value="Flotillin_fam"/>
</dbReference>
<evidence type="ECO:0000256" key="1">
    <source>
        <dbReference type="ARBA" id="ARBA00004167"/>
    </source>
</evidence>
<reference evidence="9 10" key="1">
    <citation type="submission" date="2020-08" db="EMBL/GenBank/DDBJ databases">
        <title>Genomic Encyclopedia of Type Strains, Phase IV (KMG-IV): sequencing the most valuable type-strain genomes for metagenomic binning, comparative biology and taxonomic classification.</title>
        <authorList>
            <person name="Goeker M."/>
        </authorList>
    </citation>
    <scope>NUCLEOTIDE SEQUENCE [LARGE SCALE GENOMIC DNA]</scope>
    <source>
        <strain evidence="9 10">DSM 100044</strain>
    </source>
</reference>
<dbReference type="CDD" id="cd03399">
    <property type="entry name" value="SPFH_flotillin"/>
    <property type="match status" value="1"/>
</dbReference>
<dbReference type="Gene3D" id="3.30.479.30">
    <property type="entry name" value="Band 7 domain"/>
    <property type="match status" value="1"/>
</dbReference>
<keyword evidence="4" id="KW-1003">Cell membrane</keyword>
<keyword evidence="10" id="KW-1185">Reference proteome</keyword>
<evidence type="ECO:0000259" key="8">
    <source>
        <dbReference type="SMART" id="SM00244"/>
    </source>
</evidence>
<proteinExistence type="inferred from homology"/>
<keyword evidence="7" id="KW-0812">Transmembrane</keyword>
<dbReference type="Proteomes" id="UP000546200">
    <property type="component" value="Unassembled WGS sequence"/>
</dbReference>
<accession>A0A7W9BGV4</accession>
<dbReference type="InterPro" id="IPR036013">
    <property type="entry name" value="Band_7/SPFH_dom_sf"/>
</dbReference>
<evidence type="ECO:0000313" key="9">
    <source>
        <dbReference type="EMBL" id="MBB5716912.1"/>
    </source>
</evidence>
<sequence length="586" mass="61793">MPASLLNVLIYAGIVLLAFVVIGIILTRLYRRATKDVALIRTGFGGEKVVLNGGIMVIPVLHELMQVRLTTVKLEVSRLNKDALITLDKLRVDVVGLFHIKVKPDAESIAAAAQTLGDAVNSPEAVKSLLDGKLVSALRSVAATMTMEHLHANRADFIQKVQEALLTDLDMNGFHLESVSITHFDQTAFEHFNENNAFDAEGLTVLTRTIEERKKTRNDIVATNRVAIEQRNLEANNQSLEIAQAAEQARLTQEQALSARRAEQATAIATATAEQTRLAEIARITATQAQTVAQTEADKVIKTATIARDGAIQTATIERDRTIEIARITTAVQTAQKSEEESTAAAAANEARALAVRAEESVATAKATEIANRNKNVAVIAATQRAQEEAVQITVAASAEKEAAEARASALRTEAMAEADAEKARAEGREAAFKVDAAGQASLNEATNILSEAQTALLIRKAMLDALPAIIAAAAKPMENIDKISILDARGLHGDGTGETAGGAGQTNLADAAVAAAMRYRVGGPLIDGLMAELGMAGGSLNGILAGSGPADGKAQDSLKTFQGASPSVRMKYSNGSGDQTSNTSA</sequence>